<reference evidence="1" key="2">
    <citation type="journal article" date="2015" name="Fish Shellfish Immunol.">
        <title>Early steps in the European eel (Anguilla anguilla)-Vibrio vulnificus interaction in the gills: Role of the RtxA13 toxin.</title>
        <authorList>
            <person name="Callol A."/>
            <person name="Pajuelo D."/>
            <person name="Ebbesson L."/>
            <person name="Teles M."/>
            <person name="MacKenzie S."/>
            <person name="Amaro C."/>
        </authorList>
    </citation>
    <scope>NUCLEOTIDE SEQUENCE</scope>
</reference>
<dbReference type="EMBL" id="GBXM01050232">
    <property type="protein sequence ID" value="JAH58345.1"/>
    <property type="molecule type" value="Transcribed_RNA"/>
</dbReference>
<sequence length="17" mass="1857">MVSALTVIDSPFHCHSL</sequence>
<protein>
    <submittedName>
        <fullName evidence="1">Uncharacterized protein</fullName>
    </submittedName>
</protein>
<reference evidence="1" key="1">
    <citation type="submission" date="2014-11" db="EMBL/GenBank/DDBJ databases">
        <authorList>
            <person name="Amaro Gonzalez C."/>
        </authorList>
    </citation>
    <scope>NUCLEOTIDE SEQUENCE</scope>
</reference>
<name>A0A0E9TZJ6_ANGAN</name>
<organism evidence="1">
    <name type="scientific">Anguilla anguilla</name>
    <name type="common">European freshwater eel</name>
    <name type="synonym">Muraena anguilla</name>
    <dbReference type="NCBI Taxonomy" id="7936"/>
    <lineage>
        <taxon>Eukaryota</taxon>
        <taxon>Metazoa</taxon>
        <taxon>Chordata</taxon>
        <taxon>Craniata</taxon>
        <taxon>Vertebrata</taxon>
        <taxon>Euteleostomi</taxon>
        <taxon>Actinopterygii</taxon>
        <taxon>Neopterygii</taxon>
        <taxon>Teleostei</taxon>
        <taxon>Anguilliformes</taxon>
        <taxon>Anguillidae</taxon>
        <taxon>Anguilla</taxon>
    </lineage>
</organism>
<dbReference type="AlphaFoldDB" id="A0A0E9TZJ6"/>
<accession>A0A0E9TZJ6</accession>
<evidence type="ECO:0000313" key="1">
    <source>
        <dbReference type="EMBL" id="JAH58345.1"/>
    </source>
</evidence>
<proteinExistence type="predicted"/>